<keyword evidence="3 7" id="KW-0812">Transmembrane</keyword>
<protein>
    <submittedName>
        <fullName evidence="12">Unannotated protein</fullName>
    </submittedName>
</protein>
<dbReference type="EMBL" id="CAFBPS010000008">
    <property type="protein sequence ID" value="CAB5020778.1"/>
    <property type="molecule type" value="Genomic_DNA"/>
</dbReference>
<evidence type="ECO:0000256" key="3">
    <source>
        <dbReference type="ARBA" id="ARBA00022692"/>
    </source>
</evidence>
<dbReference type="GO" id="GO:0016020">
    <property type="term" value="C:membrane"/>
    <property type="evidence" value="ECO:0007669"/>
    <property type="project" value="InterPro"/>
</dbReference>
<dbReference type="EMBL" id="CAFBMF010000008">
    <property type="protein sequence ID" value="CAB4889624.1"/>
    <property type="molecule type" value="Genomic_DNA"/>
</dbReference>
<keyword evidence="1" id="KW-1003">Cell membrane</keyword>
<evidence type="ECO:0000256" key="7">
    <source>
        <dbReference type="SAM" id="Phobius"/>
    </source>
</evidence>
<dbReference type="PROSITE" id="PS00855">
    <property type="entry name" value="SPASE_II"/>
    <property type="match status" value="1"/>
</dbReference>
<dbReference type="AlphaFoldDB" id="A0A6J7F7H1"/>
<evidence type="ECO:0000313" key="10">
    <source>
        <dbReference type="EMBL" id="CAB4791521.1"/>
    </source>
</evidence>
<name>A0A6J7F7H1_9ZZZZ</name>
<feature type="transmembrane region" description="Helical" evidence="7">
    <location>
        <begin position="63"/>
        <end position="83"/>
    </location>
</feature>
<evidence type="ECO:0000256" key="1">
    <source>
        <dbReference type="ARBA" id="ARBA00022475"/>
    </source>
</evidence>
<keyword evidence="5 7" id="KW-1133">Transmembrane helix</keyword>
<sequence>MSQSQRRIPSLSLLIAAVVVGLDQLSKHWVVSQLNDGHTVHVLWTLRLNLSFNGGMAFGRGQGFGPIIGVVATIVVVGLLLSLRQSGSKISVVAIGLIVGGAMGNIVDRLFRGDAWLHGKVVDFIDFQWFPIFNVADICVNVGGGLLVLSYLLFQPKVDHV</sequence>
<evidence type="ECO:0000313" key="11">
    <source>
        <dbReference type="EMBL" id="CAB4855193.1"/>
    </source>
</evidence>
<accession>A0A6J7F7H1</accession>
<evidence type="ECO:0000313" key="9">
    <source>
        <dbReference type="EMBL" id="CAB4761541.1"/>
    </source>
</evidence>
<dbReference type="PANTHER" id="PTHR33695:SF1">
    <property type="entry name" value="LIPOPROTEIN SIGNAL PEPTIDASE"/>
    <property type="match status" value="1"/>
</dbReference>
<dbReference type="Pfam" id="PF01252">
    <property type="entry name" value="Peptidase_A8"/>
    <property type="match status" value="1"/>
</dbReference>
<dbReference type="NCBIfam" id="TIGR00077">
    <property type="entry name" value="lspA"/>
    <property type="match status" value="1"/>
</dbReference>
<evidence type="ECO:0000256" key="6">
    <source>
        <dbReference type="ARBA" id="ARBA00023136"/>
    </source>
</evidence>
<evidence type="ECO:0000256" key="5">
    <source>
        <dbReference type="ARBA" id="ARBA00022989"/>
    </source>
</evidence>
<evidence type="ECO:0000256" key="4">
    <source>
        <dbReference type="ARBA" id="ARBA00022801"/>
    </source>
</evidence>
<dbReference type="PANTHER" id="PTHR33695">
    <property type="entry name" value="LIPOPROTEIN SIGNAL PEPTIDASE"/>
    <property type="match status" value="1"/>
</dbReference>
<reference evidence="12" key="1">
    <citation type="submission" date="2020-05" db="EMBL/GenBank/DDBJ databases">
        <authorList>
            <person name="Chiriac C."/>
            <person name="Salcher M."/>
            <person name="Ghai R."/>
            <person name="Kavagutti S V."/>
        </authorList>
    </citation>
    <scope>NUCLEOTIDE SEQUENCE</scope>
</reference>
<dbReference type="EMBL" id="CAEZYH010000002">
    <property type="protein sequence ID" value="CAB4706367.1"/>
    <property type="molecule type" value="Genomic_DNA"/>
</dbReference>
<dbReference type="PRINTS" id="PR00781">
    <property type="entry name" value="LIPOSIGPTASE"/>
</dbReference>
<evidence type="ECO:0000313" key="12">
    <source>
        <dbReference type="EMBL" id="CAB4889624.1"/>
    </source>
</evidence>
<organism evidence="12">
    <name type="scientific">freshwater metagenome</name>
    <dbReference type="NCBI Taxonomy" id="449393"/>
    <lineage>
        <taxon>unclassified sequences</taxon>
        <taxon>metagenomes</taxon>
        <taxon>ecological metagenomes</taxon>
    </lineage>
</organism>
<gene>
    <name evidence="8" type="ORF">UFOPK2658_00119</name>
    <name evidence="9" type="ORF">UFOPK2880_00139</name>
    <name evidence="10" type="ORF">UFOPK3004_00043</name>
    <name evidence="11" type="ORF">UFOPK3304_00041</name>
    <name evidence="12" type="ORF">UFOPK3494_00236</name>
    <name evidence="13" type="ORF">UFOPK4134_00261</name>
</gene>
<feature type="transmembrane region" description="Helical" evidence="7">
    <location>
        <begin position="90"/>
        <end position="107"/>
    </location>
</feature>
<dbReference type="HAMAP" id="MF_00161">
    <property type="entry name" value="LspA"/>
    <property type="match status" value="1"/>
</dbReference>
<dbReference type="EMBL" id="CAEZZP010000004">
    <property type="protein sequence ID" value="CAB4761541.1"/>
    <property type="molecule type" value="Genomic_DNA"/>
</dbReference>
<dbReference type="GO" id="GO:0004190">
    <property type="term" value="F:aspartic-type endopeptidase activity"/>
    <property type="evidence" value="ECO:0007669"/>
    <property type="project" value="InterPro"/>
</dbReference>
<keyword evidence="4" id="KW-0378">Hydrolase</keyword>
<evidence type="ECO:0000313" key="8">
    <source>
        <dbReference type="EMBL" id="CAB4706367.1"/>
    </source>
</evidence>
<dbReference type="InterPro" id="IPR001872">
    <property type="entry name" value="Peptidase_A8"/>
</dbReference>
<feature type="transmembrane region" description="Helical" evidence="7">
    <location>
        <begin position="127"/>
        <end position="154"/>
    </location>
</feature>
<dbReference type="GO" id="GO:0006508">
    <property type="term" value="P:proteolysis"/>
    <property type="evidence" value="ECO:0007669"/>
    <property type="project" value="UniProtKB-KW"/>
</dbReference>
<dbReference type="EMBL" id="CAFBLJ010000001">
    <property type="protein sequence ID" value="CAB4855193.1"/>
    <property type="molecule type" value="Genomic_DNA"/>
</dbReference>
<proteinExistence type="inferred from homology"/>
<keyword evidence="6 7" id="KW-0472">Membrane</keyword>
<evidence type="ECO:0000313" key="13">
    <source>
        <dbReference type="EMBL" id="CAB5020778.1"/>
    </source>
</evidence>
<dbReference type="EMBL" id="CAFAAL010000002">
    <property type="protein sequence ID" value="CAB4791521.1"/>
    <property type="molecule type" value="Genomic_DNA"/>
</dbReference>
<keyword evidence="2" id="KW-0645">Protease</keyword>
<evidence type="ECO:0000256" key="2">
    <source>
        <dbReference type="ARBA" id="ARBA00022670"/>
    </source>
</evidence>